<dbReference type="EMBL" id="CAQQ02178546">
    <property type="status" value="NOT_ANNOTATED_CDS"/>
    <property type="molecule type" value="Genomic_DNA"/>
</dbReference>
<evidence type="ECO:0000256" key="21">
    <source>
        <dbReference type="ARBA" id="ARBA00032915"/>
    </source>
</evidence>
<dbReference type="PANTHER" id="PTHR12871:SF0">
    <property type="entry name" value="ALPHA-1,6-MANNOSYL-GLYCOPROTEIN 2-BETA-N-ACETYLGLUCOSAMINYLTRANSFERASE"/>
    <property type="match status" value="1"/>
</dbReference>
<evidence type="ECO:0000256" key="8">
    <source>
        <dbReference type="ARBA" id="ARBA00022679"/>
    </source>
</evidence>
<keyword evidence="25" id="KW-1185">Reference proteome</keyword>
<dbReference type="STRING" id="36166.T1GEG2"/>
<dbReference type="Gene3D" id="3.90.550.10">
    <property type="entry name" value="Spore Coat Polysaccharide Biosynthesis Protein SpsA, Chain A"/>
    <property type="match status" value="1"/>
</dbReference>
<keyword evidence="13" id="KW-0333">Golgi apparatus</keyword>
<evidence type="ECO:0000313" key="24">
    <source>
        <dbReference type="EnsemblMetazoa" id="MESCA001724-PA"/>
    </source>
</evidence>
<reference evidence="24" key="2">
    <citation type="submission" date="2015-06" db="UniProtKB">
        <authorList>
            <consortium name="EnsemblMetazoa"/>
        </authorList>
    </citation>
    <scope>IDENTIFICATION</scope>
</reference>
<feature type="binding site" evidence="23">
    <location>
        <begin position="56"/>
        <end position="60"/>
    </location>
    <ligand>
        <name>substrate</name>
    </ligand>
</feature>
<evidence type="ECO:0000256" key="12">
    <source>
        <dbReference type="ARBA" id="ARBA00022989"/>
    </source>
</evidence>
<evidence type="ECO:0000256" key="22">
    <source>
        <dbReference type="ARBA" id="ARBA00093257"/>
    </source>
</evidence>
<dbReference type="Pfam" id="PF05060">
    <property type="entry name" value="MGAT2"/>
    <property type="match status" value="1"/>
</dbReference>
<dbReference type="GO" id="GO:0008455">
    <property type="term" value="F:alpha-1,6-mannosylglycoprotein 2-beta-N-acetylglucosaminyltransferase activity"/>
    <property type="evidence" value="ECO:0007669"/>
    <property type="project" value="UniProtKB-EC"/>
</dbReference>
<evidence type="ECO:0000256" key="16">
    <source>
        <dbReference type="ARBA" id="ARBA00023180"/>
    </source>
</evidence>
<comment type="pathway">
    <text evidence="3">Protein modification; protein glycosylation.</text>
</comment>
<accession>T1GEG2</accession>
<dbReference type="PANTHER" id="PTHR12871">
    <property type="entry name" value="BETA-1,2-N-ACETYLGLUCOSAMINYLTRANSFERASE II"/>
    <property type="match status" value="1"/>
</dbReference>
<dbReference type="EnsemblMetazoa" id="MESCA001724-RA">
    <property type="protein sequence ID" value="MESCA001724-PA"/>
    <property type="gene ID" value="MESCA001724"/>
</dbReference>
<evidence type="ECO:0000256" key="13">
    <source>
        <dbReference type="ARBA" id="ARBA00023034"/>
    </source>
</evidence>
<keyword evidence="9" id="KW-0812">Transmembrane</keyword>
<evidence type="ECO:0000256" key="19">
    <source>
        <dbReference type="ARBA" id="ARBA00031203"/>
    </source>
</evidence>
<organism evidence="24 25">
    <name type="scientific">Megaselia scalaris</name>
    <name type="common">Humpbacked fly</name>
    <name type="synonym">Phora scalaris</name>
    <dbReference type="NCBI Taxonomy" id="36166"/>
    <lineage>
        <taxon>Eukaryota</taxon>
        <taxon>Metazoa</taxon>
        <taxon>Ecdysozoa</taxon>
        <taxon>Arthropoda</taxon>
        <taxon>Hexapoda</taxon>
        <taxon>Insecta</taxon>
        <taxon>Pterygota</taxon>
        <taxon>Neoptera</taxon>
        <taxon>Endopterygota</taxon>
        <taxon>Diptera</taxon>
        <taxon>Brachycera</taxon>
        <taxon>Muscomorpha</taxon>
        <taxon>Platypezoidea</taxon>
        <taxon>Phoridae</taxon>
        <taxon>Megaseliini</taxon>
        <taxon>Megaselia</taxon>
    </lineage>
</organism>
<comment type="cofactor">
    <cofactor evidence="1">
        <name>Mn(2+)</name>
        <dbReference type="ChEBI" id="CHEBI:29035"/>
    </cofactor>
</comment>
<evidence type="ECO:0000256" key="6">
    <source>
        <dbReference type="ARBA" id="ARBA00014817"/>
    </source>
</evidence>
<evidence type="ECO:0000256" key="9">
    <source>
        <dbReference type="ARBA" id="ARBA00022692"/>
    </source>
</evidence>
<dbReference type="AlphaFoldDB" id="T1GEG2"/>
<dbReference type="InterPro" id="IPR007754">
    <property type="entry name" value="GlcNAc_II"/>
</dbReference>
<dbReference type="UniPathway" id="UPA00378"/>
<evidence type="ECO:0000256" key="2">
    <source>
        <dbReference type="ARBA" id="ARBA00004323"/>
    </source>
</evidence>
<keyword evidence="11" id="KW-0735">Signal-anchor</keyword>
<evidence type="ECO:0000256" key="23">
    <source>
        <dbReference type="PIRSR" id="PIRSR607754-1"/>
    </source>
</evidence>
<dbReference type="GO" id="GO:0005795">
    <property type="term" value="C:Golgi stack"/>
    <property type="evidence" value="ECO:0007669"/>
    <property type="project" value="InterPro"/>
</dbReference>
<keyword evidence="8" id="KW-0808">Transferase</keyword>
<feature type="binding site" evidence="23">
    <location>
        <position position="87"/>
    </location>
    <ligand>
        <name>substrate</name>
    </ligand>
</feature>
<evidence type="ECO:0000256" key="10">
    <source>
        <dbReference type="ARBA" id="ARBA00022723"/>
    </source>
</evidence>
<comment type="subcellular location">
    <subcellularLocation>
        <location evidence="2">Golgi apparatus membrane</location>
        <topology evidence="2">Single-pass type II membrane protein</topology>
    </subcellularLocation>
</comment>
<dbReference type="GO" id="GO:0009312">
    <property type="term" value="P:oligosaccharide biosynthetic process"/>
    <property type="evidence" value="ECO:0007669"/>
    <property type="project" value="InterPro"/>
</dbReference>
<sequence length="205" mass="23863">KDNTILAQNGTLSDPYHPPNISEILRLISKYNELQIVLNEDVFGPLQNDSVILVIQVHSRITYLRHLIVSLAQARDISKTLLIFSHDYYDEDINDLIQSIDFCKVMQIFYPYSIQTHPYEFPGVDPGDCPRDIKKDQYWDMLLDVIGRPKLYVESIFFKIEKVANSYGLMVNEQSRLSGFRSNLSNDITVKRKEKEKKRCLFSLN</sequence>
<evidence type="ECO:0000256" key="20">
    <source>
        <dbReference type="ARBA" id="ARBA00032552"/>
    </source>
</evidence>
<dbReference type="EMBL" id="CAQQ02178548">
    <property type="status" value="NOT_ANNOTATED_CDS"/>
    <property type="molecule type" value="Genomic_DNA"/>
</dbReference>
<dbReference type="GO" id="GO:0046872">
    <property type="term" value="F:metal ion binding"/>
    <property type="evidence" value="ECO:0007669"/>
    <property type="project" value="UniProtKB-KW"/>
</dbReference>
<keyword evidence="17" id="KW-0464">Manganese</keyword>
<dbReference type="EMBL" id="CAQQ02178549">
    <property type="status" value="NOT_ANNOTATED_CDS"/>
    <property type="molecule type" value="Genomic_DNA"/>
</dbReference>
<evidence type="ECO:0000256" key="4">
    <source>
        <dbReference type="ARBA" id="ARBA00011011"/>
    </source>
</evidence>
<dbReference type="EC" id="2.4.1.143" evidence="5"/>
<reference evidence="25" key="1">
    <citation type="submission" date="2013-02" db="EMBL/GenBank/DDBJ databases">
        <authorList>
            <person name="Hughes D."/>
        </authorList>
    </citation>
    <scope>NUCLEOTIDE SEQUENCE</scope>
    <source>
        <strain>Durham</strain>
        <strain evidence="25">NC isolate 2 -- Noor lab</strain>
    </source>
</reference>
<evidence type="ECO:0000256" key="5">
    <source>
        <dbReference type="ARBA" id="ARBA00012613"/>
    </source>
</evidence>
<dbReference type="GO" id="GO:0000139">
    <property type="term" value="C:Golgi membrane"/>
    <property type="evidence" value="ECO:0007669"/>
    <property type="project" value="UniProtKB-SubCell"/>
</dbReference>
<evidence type="ECO:0000256" key="3">
    <source>
        <dbReference type="ARBA" id="ARBA00004922"/>
    </source>
</evidence>
<comment type="similarity">
    <text evidence="4">Belongs to the glycosyltransferase 16 (GT16) protein family.</text>
</comment>
<evidence type="ECO:0000256" key="7">
    <source>
        <dbReference type="ARBA" id="ARBA00022676"/>
    </source>
</evidence>
<evidence type="ECO:0000256" key="1">
    <source>
        <dbReference type="ARBA" id="ARBA00001936"/>
    </source>
</evidence>
<keyword evidence="7" id="KW-0328">Glycosyltransferase</keyword>
<name>T1GEG2_MEGSC</name>
<dbReference type="InterPro" id="IPR029044">
    <property type="entry name" value="Nucleotide-diphossugar_trans"/>
</dbReference>
<protein>
    <recommendedName>
        <fullName evidence="6">Alpha-1,6-mannosyl-glycoprotein 2-beta-N-acetylglucosaminyltransferase</fullName>
        <ecNumber evidence="5">2.4.1.143</ecNumber>
    </recommendedName>
    <alternativeName>
        <fullName evidence="21">Beta-1,2-N-acetylglucosaminyltransferase II</fullName>
    </alternativeName>
    <alternativeName>
        <fullName evidence="20">GlcNAc-T II</fullName>
    </alternativeName>
    <alternativeName>
        <fullName evidence="19">Mannoside acetylglucosaminyltransferase 2</fullName>
    </alternativeName>
    <alternativeName>
        <fullName evidence="18">N-glycosyl-oligosaccharide-glycoprotein N-acetylglucosaminyltransferase II</fullName>
    </alternativeName>
</protein>
<evidence type="ECO:0000256" key="18">
    <source>
        <dbReference type="ARBA" id="ARBA00029663"/>
    </source>
</evidence>
<keyword evidence="15" id="KW-1015">Disulfide bond</keyword>
<keyword evidence="10" id="KW-0479">Metal-binding</keyword>
<dbReference type="HOGENOM" id="CLU_1340509_0_0_1"/>
<keyword evidence="12" id="KW-1133">Transmembrane helix</keyword>
<evidence type="ECO:0000256" key="15">
    <source>
        <dbReference type="ARBA" id="ARBA00023157"/>
    </source>
</evidence>
<comment type="catalytic activity">
    <reaction evidence="22">
        <text>an N(4)-{beta-D-GlcNAc-(1-&gt;2)-alpha-D-Man-(1-&gt;3)-[alpha-D-Man-(1-&gt;6)]-beta-D-Man-(1-&gt;4)-beta-D-GlcNAc-(1-&gt;4)-beta-D-GlcNAc}-L-asparaginyl-[protein] + UDP-N-acetyl-alpha-D-glucosamine = N(4)-{beta-D-GlcNAc-(1-&gt;2)-alpha-D-Man-(1-&gt;3)-[beta-D-GlcNAc-(1-&gt;2)-alpha-D-Man-(1-&gt;6)]-beta-D-Man-(1-&gt;4)-beta-D-GlcNAc-(1-&gt;4)-beta-D-GlcNAc}-L-asparaginyl-[protein] + UDP + H(+)</text>
        <dbReference type="Rhea" id="RHEA:12941"/>
        <dbReference type="Rhea" id="RHEA-COMP:13526"/>
        <dbReference type="Rhea" id="RHEA-COMP:14369"/>
        <dbReference type="ChEBI" id="CHEBI:15378"/>
        <dbReference type="ChEBI" id="CHEBI:57705"/>
        <dbReference type="ChEBI" id="CHEBI:58223"/>
        <dbReference type="ChEBI" id="CHEBI:60615"/>
        <dbReference type="ChEBI" id="CHEBI:60651"/>
        <dbReference type="EC" id="2.4.1.143"/>
    </reaction>
</comment>
<dbReference type="EMBL" id="CAQQ02178547">
    <property type="status" value="NOT_ANNOTATED_CDS"/>
    <property type="molecule type" value="Genomic_DNA"/>
</dbReference>
<evidence type="ECO:0000256" key="14">
    <source>
        <dbReference type="ARBA" id="ARBA00023136"/>
    </source>
</evidence>
<evidence type="ECO:0000256" key="17">
    <source>
        <dbReference type="ARBA" id="ARBA00023211"/>
    </source>
</evidence>
<keyword evidence="16" id="KW-0325">Glycoprotein</keyword>
<dbReference type="GO" id="GO:0006487">
    <property type="term" value="P:protein N-linked glycosylation"/>
    <property type="evidence" value="ECO:0007669"/>
    <property type="project" value="TreeGrafter"/>
</dbReference>
<proteinExistence type="inferred from homology"/>
<dbReference type="Proteomes" id="UP000015102">
    <property type="component" value="Unassembled WGS sequence"/>
</dbReference>
<evidence type="ECO:0000256" key="11">
    <source>
        <dbReference type="ARBA" id="ARBA00022968"/>
    </source>
</evidence>
<keyword evidence="14" id="KW-0472">Membrane</keyword>
<evidence type="ECO:0000313" key="25">
    <source>
        <dbReference type="Proteomes" id="UP000015102"/>
    </source>
</evidence>